<keyword evidence="3" id="KW-1185">Reference proteome</keyword>
<evidence type="ECO:0000313" key="3">
    <source>
        <dbReference type="Proteomes" id="UP000735302"/>
    </source>
</evidence>
<feature type="region of interest" description="Disordered" evidence="1">
    <location>
        <begin position="1"/>
        <end position="33"/>
    </location>
</feature>
<sequence length="210" mass="22903">MGSLQSSSPLIRLRNSPVTPNAESQARQHSSPQRVINSGMEVLMHTVRIVGDKHVVLVLIMGITIKVGAEVLKRYSWFSRTIFRPTHRLYLHVEAGDPDVSNTLGETKRRECYKVLQSPLGSENTGQWSKCSVTSRGLARCFTCMAPVTASQLARPAHGVTRLQDAVVSSLGDVNLMSLSEVGSGRRFLGITTGHANTVAECSHHSEAQL</sequence>
<organism evidence="2 3">
    <name type="scientific">Plakobranchus ocellatus</name>
    <dbReference type="NCBI Taxonomy" id="259542"/>
    <lineage>
        <taxon>Eukaryota</taxon>
        <taxon>Metazoa</taxon>
        <taxon>Spiralia</taxon>
        <taxon>Lophotrochozoa</taxon>
        <taxon>Mollusca</taxon>
        <taxon>Gastropoda</taxon>
        <taxon>Heterobranchia</taxon>
        <taxon>Euthyneura</taxon>
        <taxon>Panpulmonata</taxon>
        <taxon>Sacoglossa</taxon>
        <taxon>Placobranchoidea</taxon>
        <taxon>Plakobranchidae</taxon>
        <taxon>Plakobranchus</taxon>
    </lineage>
</organism>
<dbReference type="AlphaFoldDB" id="A0AAV4A9J5"/>
<accession>A0AAV4A9J5</accession>
<feature type="compositionally biased region" description="Polar residues" evidence="1">
    <location>
        <begin position="16"/>
        <end position="33"/>
    </location>
</feature>
<evidence type="ECO:0000256" key="1">
    <source>
        <dbReference type="SAM" id="MobiDB-lite"/>
    </source>
</evidence>
<dbReference type="EMBL" id="BLXT01003731">
    <property type="protein sequence ID" value="GFO03877.1"/>
    <property type="molecule type" value="Genomic_DNA"/>
</dbReference>
<gene>
    <name evidence="2" type="ORF">PoB_003038200</name>
</gene>
<dbReference type="Proteomes" id="UP000735302">
    <property type="component" value="Unassembled WGS sequence"/>
</dbReference>
<reference evidence="2 3" key="1">
    <citation type="journal article" date="2021" name="Elife">
        <title>Chloroplast acquisition without the gene transfer in kleptoplastic sea slugs, Plakobranchus ocellatus.</title>
        <authorList>
            <person name="Maeda T."/>
            <person name="Takahashi S."/>
            <person name="Yoshida T."/>
            <person name="Shimamura S."/>
            <person name="Takaki Y."/>
            <person name="Nagai Y."/>
            <person name="Toyoda A."/>
            <person name="Suzuki Y."/>
            <person name="Arimoto A."/>
            <person name="Ishii H."/>
            <person name="Satoh N."/>
            <person name="Nishiyama T."/>
            <person name="Hasebe M."/>
            <person name="Maruyama T."/>
            <person name="Minagawa J."/>
            <person name="Obokata J."/>
            <person name="Shigenobu S."/>
        </authorList>
    </citation>
    <scope>NUCLEOTIDE SEQUENCE [LARGE SCALE GENOMIC DNA]</scope>
</reference>
<proteinExistence type="predicted"/>
<evidence type="ECO:0000313" key="2">
    <source>
        <dbReference type="EMBL" id="GFO03877.1"/>
    </source>
</evidence>
<name>A0AAV4A9J5_9GAST</name>
<comment type="caution">
    <text evidence="2">The sequence shown here is derived from an EMBL/GenBank/DDBJ whole genome shotgun (WGS) entry which is preliminary data.</text>
</comment>
<protein>
    <submittedName>
        <fullName evidence="2">Uncharacterized protein</fullName>
    </submittedName>
</protein>